<feature type="domain" description="OTU" evidence="1">
    <location>
        <begin position="527"/>
        <end position="661"/>
    </location>
</feature>
<accession>A0A151ZSC0</accession>
<dbReference type="FunFam" id="3.90.70.80:FF:000012">
    <property type="entry name" value="OTU domain-containing protein DDB_G0284757"/>
    <property type="match status" value="1"/>
</dbReference>
<dbReference type="CDD" id="cd22758">
    <property type="entry name" value="OTU_232R-like"/>
    <property type="match status" value="1"/>
</dbReference>
<dbReference type="Proteomes" id="UP000076078">
    <property type="component" value="Unassembled WGS sequence"/>
</dbReference>
<dbReference type="InterPro" id="IPR038765">
    <property type="entry name" value="Papain-like_cys_pep_sf"/>
</dbReference>
<keyword evidence="3" id="KW-1185">Reference proteome</keyword>
<dbReference type="InterPro" id="IPR003323">
    <property type="entry name" value="OTU_dom"/>
</dbReference>
<comment type="caution">
    <text evidence="2">The sequence shown here is derived from an EMBL/GenBank/DDBJ whole genome shotgun (WGS) entry which is preliminary data.</text>
</comment>
<dbReference type="GO" id="GO:0004843">
    <property type="term" value="F:cysteine-type deubiquitinase activity"/>
    <property type="evidence" value="ECO:0007669"/>
    <property type="project" value="TreeGrafter"/>
</dbReference>
<dbReference type="Gene3D" id="3.90.70.80">
    <property type="match status" value="1"/>
</dbReference>
<dbReference type="InterPro" id="IPR050704">
    <property type="entry name" value="Peptidase_C85-like"/>
</dbReference>
<gene>
    <name evidence="2" type="ORF">DLAC_03960</name>
</gene>
<dbReference type="STRING" id="361077.A0A151ZSC0"/>
<evidence type="ECO:0000259" key="1">
    <source>
        <dbReference type="PROSITE" id="PS50802"/>
    </source>
</evidence>
<dbReference type="PROSITE" id="PS50802">
    <property type="entry name" value="OTU"/>
    <property type="match status" value="1"/>
</dbReference>
<dbReference type="InParanoid" id="A0A151ZSC0"/>
<dbReference type="EMBL" id="LODT01000021">
    <property type="protein sequence ID" value="KYQ96674.1"/>
    <property type="molecule type" value="Genomic_DNA"/>
</dbReference>
<protein>
    <submittedName>
        <fullName evidence="2">OTU domain containin protein</fullName>
    </submittedName>
</protein>
<dbReference type="FunCoup" id="A0A151ZSC0">
    <property type="interactions" value="259"/>
</dbReference>
<dbReference type="OMA" id="WIQYFIN"/>
<dbReference type="PANTHER" id="PTHR12419">
    <property type="entry name" value="OTU DOMAIN CONTAINING PROTEIN"/>
    <property type="match status" value="1"/>
</dbReference>
<name>A0A151ZSC0_TIELA</name>
<dbReference type="OrthoDB" id="19054at2759"/>
<dbReference type="SUPFAM" id="SSF54001">
    <property type="entry name" value="Cysteine proteinases"/>
    <property type="match status" value="1"/>
</dbReference>
<dbReference type="AlphaFoldDB" id="A0A151ZSC0"/>
<reference evidence="2 3" key="1">
    <citation type="submission" date="2015-12" db="EMBL/GenBank/DDBJ databases">
        <title>Dictyostelia acquired genes for synthesis and detection of signals that induce cell-type specialization by lateral gene transfer from prokaryotes.</title>
        <authorList>
            <person name="Gloeckner G."/>
            <person name="Schaap P."/>
        </authorList>
    </citation>
    <scope>NUCLEOTIDE SEQUENCE [LARGE SCALE GENOMIC DNA]</scope>
    <source>
        <strain evidence="2 3">TK</strain>
    </source>
</reference>
<evidence type="ECO:0000313" key="2">
    <source>
        <dbReference type="EMBL" id="KYQ96674.1"/>
    </source>
</evidence>
<evidence type="ECO:0000313" key="3">
    <source>
        <dbReference type="Proteomes" id="UP000076078"/>
    </source>
</evidence>
<dbReference type="Pfam" id="PF02338">
    <property type="entry name" value="OTU"/>
    <property type="match status" value="1"/>
</dbReference>
<sequence length="662" mass="76848">MNEHNILYPGFQPIPIVTPQQQQQQNIQVNTNSYYYQQLQIQQQYSKQGINNNNSTQSPPIQQQVFTKQTNTTSIPNNGGNVQQQTPQINSQIVDAYLSKLYEKFQNFSSHHLGVDGCNFDKYPLPDAKQCKNIEIKLQYQQHLHTAMLPFMLSSEVYQPPKEFTQVDVVQYYIDGIASLLVLKSLNSDVEGSKYSKTIAKLTPVFVAKCIYLIDKLCKLFQEKQQPQQQQPTPSKTTFSNPIINHFKKEIENIKSLIDYVNGQTTNQALYYFSKILFSLLTSKGYFWTVDEHNEFAKIPQFEPIRTNLYYLSTVVKDSVYKYSFGCYCFSFFKIYQQANHIDSTRFFNFKTSKSFDEKIYNTLYMFLKQSNDLLLEAFNQPIPLSVIWLQYAKSCCLLDYEEKAHTWIQYFINEATDRIKAFEVINSSSDISHYHQKSWYLEIKKSIQDEKNEQLDKDIGLFAGFDQYLEVKQNLILEGFAVKNMNQDSLLISSNILLNLHPPPQSETVKLAEKRLSERLELYMLKNKKEIPGDGNCQFHALSDQLYGDLSHSADIRKSIVQWLRKNKDHSLTNGAVLSQFVGDRDWEQYCNEMEKLGTWGDHLTLLAAAEIYGLKISIISSVESTSHFFIEVIPTKIQKDKVLLLSHYAEFHYGSLCFNF</sequence>
<dbReference type="PANTHER" id="PTHR12419:SF11">
    <property type="entry name" value="OTU DOMAIN-CONTAINING PROTEIN DDB_G0284757"/>
    <property type="match status" value="1"/>
</dbReference>
<dbReference type="GO" id="GO:0016579">
    <property type="term" value="P:protein deubiquitination"/>
    <property type="evidence" value="ECO:0007669"/>
    <property type="project" value="TreeGrafter"/>
</dbReference>
<proteinExistence type="predicted"/>
<organism evidence="2 3">
    <name type="scientific">Tieghemostelium lacteum</name>
    <name type="common">Slime mold</name>
    <name type="synonym">Dictyostelium lacteum</name>
    <dbReference type="NCBI Taxonomy" id="361077"/>
    <lineage>
        <taxon>Eukaryota</taxon>
        <taxon>Amoebozoa</taxon>
        <taxon>Evosea</taxon>
        <taxon>Eumycetozoa</taxon>
        <taxon>Dictyostelia</taxon>
        <taxon>Dictyosteliales</taxon>
        <taxon>Raperosteliaceae</taxon>
        <taxon>Tieghemostelium</taxon>
    </lineage>
</organism>